<evidence type="ECO:0000256" key="3">
    <source>
        <dbReference type="ARBA" id="ARBA00023163"/>
    </source>
</evidence>
<dbReference type="EMBL" id="JAUSQZ010000001">
    <property type="protein sequence ID" value="MDP9830268.1"/>
    <property type="molecule type" value="Genomic_DNA"/>
</dbReference>
<reference evidence="6 7" key="1">
    <citation type="submission" date="2023-07" db="EMBL/GenBank/DDBJ databases">
        <title>Sequencing the genomes of 1000 actinobacteria strains.</title>
        <authorList>
            <person name="Klenk H.-P."/>
        </authorList>
    </citation>
    <scope>NUCLEOTIDE SEQUENCE [LARGE SCALE GENOMIC DNA]</scope>
    <source>
        <strain evidence="6 7">DSM 44388</strain>
    </source>
</reference>
<evidence type="ECO:0000256" key="2">
    <source>
        <dbReference type="ARBA" id="ARBA00023125"/>
    </source>
</evidence>
<comment type="caution">
    <text evidence="6">The sequence shown here is derived from an EMBL/GenBank/DDBJ whole genome shotgun (WGS) entry which is preliminary data.</text>
</comment>
<dbReference type="RefSeq" id="WP_307249284.1">
    <property type="nucleotide sequence ID" value="NZ_JAUSQZ010000001.1"/>
</dbReference>
<feature type="domain" description="HTH tetR-type" evidence="5">
    <location>
        <begin position="16"/>
        <end position="74"/>
    </location>
</feature>
<dbReference type="InterPro" id="IPR009057">
    <property type="entry name" value="Homeodomain-like_sf"/>
</dbReference>
<keyword evidence="7" id="KW-1185">Reference proteome</keyword>
<keyword evidence="3" id="KW-0804">Transcription</keyword>
<name>A0ABT9PC53_9ACTN</name>
<proteinExistence type="predicted"/>
<organism evidence="6 7">
    <name type="scientific">Kineosporia succinea</name>
    <dbReference type="NCBI Taxonomy" id="84632"/>
    <lineage>
        <taxon>Bacteria</taxon>
        <taxon>Bacillati</taxon>
        <taxon>Actinomycetota</taxon>
        <taxon>Actinomycetes</taxon>
        <taxon>Kineosporiales</taxon>
        <taxon>Kineosporiaceae</taxon>
        <taxon>Kineosporia</taxon>
    </lineage>
</organism>
<evidence type="ECO:0000313" key="7">
    <source>
        <dbReference type="Proteomes" id="UP001235712"/>
    </source>
</evidence>
<dbReference type="PROSITE" id="PS50977">
    <property type="entry name" value="HTH_TETR_2"/>
    <property type="match status" value="1"/>
</dbReference>
<dbReference type="InterPro" id="IPR050109">
    <property type="entry name" value="HTH-type_TetR-like_transc_reg"/>
</dbReference>
<dbReference type="Gene3D" id="1.10.357.10">
    <property type="entry name" value="Tetracycline Repressor, domain 2"/>
    <property type="match status" value="1"/>
</dbReference>
<accession>A0ABT9PC53</accession>
<evidence type="ECO:0000256" key="4">
    <source>
        <dbReference type="PROSITE-ProRule" id="PRU00335"/>
    </source>
</evidence>
<dbReference type="SUPFAM" id="SSF46689">
    <property type="entry name" value="Homeodomain-like"/>
    <property type="match status" value="1"/>
</dbReference>
<keyword evidence="2 4" id="KW-0238">DNA-binding</keyword>
<dbReference type="Pfam" id="PF00440">
    <property type="entry name" value="TetR_N"/>
    <property type="match status" value="1"/>
</dbReference>
<feature type="DNA-binding region" description="H-T-H motif" evidence="4">
    <location>
        <begin position="37"/>
        <end position="56"/>
    </location>
</feature>
<dbReference type="Proteomes" id="UP001235712">
    <property type="component" value="Unassembled WGS sequence"/>
</dbReference>
<evidence type="ECO:0000256" key="1">
    <source>
        <dbReference type="ARBA" id="ARBA00023015"/>
    </source>
</evidence>
<evidence type="ECO:0000259" key="5">
    <source>
        <dbReference type="PROSITE" id="PS50977"/>
    </source>
</evidence>
<dbReference type="InterPro" id="IPR001647">
    <property type="entry name" value="HTH_TetR"/>
</dbReference>
<sequence>MPTEPSPASARRRALTETRDRILDVALDLLGREPDAGMGDIAVAAGVVRRTVYGHFPSRLDLIRTLTERAVAEMAAVLHQVSTPGNSADVTWAQFVEHIWPVTHRYRVLLALRRSEYGETIHALLGPVDDLLAELVGRGQDDEVFARHLPAGVLSQIAYGAVFSIANSDLPAGTPGARAATITSLLMLGVPETRAVALVSGEP</sequence>
<dbReference type="PANTHER" id="PTHR30055">
    <property type="entry name" value="HTH-TYPE TRANSCRIPTIONAL REGULATOR RUTR"/>
    <property type="match status" value="1"/>
</dbReference>
<dbReference type="PANTHER" id="PTHR30055:SF234">
    <property type="entry name" value="HTH-TYPE TRANSCRIPTIONAL REGULATOR BETI"/>
    <property type="match status" value="1"/>
</dbReference>
<protein>
    <submittedName>
        <fullName evidence="6">AcrR family transcriptional regulator</fullName>
    </submittedName>
</protein>
<evidence type="ECO:0000313" key="6">
    <source>
        <dbReference type="EMBL" id="MDP9830268.1"/>
    </source>
</evidence>
<keyword evidence="1" id="KW-0805">Transcription regulation</keyword>
<gene>
    <name evidence="6" type="ORF">J2S57_006017</name>
</gene>